<evidence type="ECO:0000256" key="2">
    <source>
        <dbReference type="SAM" id="MobiDB-lite"/>
    </source>
</evidence>
<dbReference type="AlphaFoldDB" id="A0AA40A7B4"/>
<reference evidence="3" key="1">
    <citation type="submission" date="2023-06" db="EMBL/GenBank/DDBJ databases">
        <title>Genome-scale phylogeny and comparative genomics of the fungal order Sordariales.</title>
        <authorList>
            <consortium name="Lawrence Berkeley National Laboratory"/>
            <person name="Hensen N."/>
            <person name="Bonometti L."/>
            <person name="Westerberg I."/>
            <person name="Brannstrom I.O."/>
            <person name="Guillou S."/>
            <person name="Cros-Aarteil S."/>
            <person name="Calhoun S."/>
            <person name="Haridas S."/>
            <person name="Kuo A."/>
            <person name="Mondo S."/>
            <person name="Pangilinan J."/>
            <person name="Riley R."/>
            <person name="Labutti K."/>
            <person name="Andreopoulos B."/>
            <person name="Lipzen A."/>
            <person name="Chen C."/>
            <person name="Yanf M."/>
            <person name="Daum C."/>
            <person name="Ng V."/>
            <person name="Clum A."/>
            <person name="Steindorff A."/>
            <person name="Ohm R."/>
            <person name="Martin F."/>
            <person name="Silar P."/>
            <person name="Natvig D."/>
            <person name="Lalanne C."/>
            <person name="Gautier V."/>
            <person name="Ament-Velasquez S.L."/>
            <person name="Kruys A."/>
            <person name="Hutchinson M.I."/>
            <person name="Powell A.J."/>
            <person name="Barry K."/>
            <person name="Miller A.N."/>
            <person name="Grigoriev I.V."/>
            <person name="Debuchy R."/>
            <person name="Gladieux P."/>
            <person name="Thoren M.H."/>
            <person name="Johannesson H."/>
        </authorList>
    </citation>
    <scope>NUCLEOTIDE SEQUENCE</scope>
    <source>
        <strain evidence="3">CBS 540.89</strain>
    </source>
</reference>
<evidence type="ECO:0000313" key="3">
    <source>
        <dbReference type="EMBL" id="KAK0710562.1"/>
    </source>
</evidence>
<dbReference type="PANTHER" id="PTHR42037:SF1">
    <property type="match status" value="1"/>
</dbReference>
<dbReference type="Proteomes" id="UP001172159">
    <property type="component" value="Unassembled WGS sequence"/>
</dbReference>
<evidence type="ECO:0000313" key="4">
    <source>
        <dbReference type="Proteomes" id="UP001172159"/>
    </source>
</evidence>
<keyword evidence="4" id="KW-1185">Reference proteome</keyword>
<feature type="region of interest" description="Disordered" evidence="2">
    <location>
        <begin position="427"/>
        <end position="448"/>
    </location>
</feature>
<dbReference type="PANTHER" id="PTHR42037">
    <property type="match status" value="1"/>
</dbReference>
<organism evidence="3 4">
    <name type="scientific">Apiosordaria backusii</name>
    <dbReference type="NCBI Taxonomy" id="314023"/>
    <lineage>
        <taxon>Eukaryota</taxon>
        <taxon>Fungi</taxon>
        <taxon>Dikarya</taxon>
        <taxon>Ascomycota</taxon>
        <taxon>Pezizomycotina</taxon>
        <taxon>Sordariomycetes</taxon>
        <taxon>Sordariomycetidae</taxon>
        <taxon>Sordariales</taxon>
        <taxon>Lasiosphaeriaceae</taxon>
        <taxon>Apiosordaria</taxon>
    </lineage>
</organism>
<accession>A0AA40A7B4</accession>
<gene>
    <name evidence="3" type="ORF">B0T21DRAFT_79006</name>
</gene>
<keyword evidence="1" id="KW-0175">Coiled coil</keyword>
<dbReference type="Pfam" id="PF14441">
    <property type="entry name" value="OTT_1508_deam"/>
    <property type="match status" value="1"/>
</dbReference>
<evidence type="ECO:0000256" key="1">
    <source>
        <dbReference type="SAM" id="Coils"/>
    </source>
</evidence>
<dbReference type="EMBL" id="JAUKTV010000017">
    <property type="protein sequence ID" value="KAK0710562.1"/>
    <property type="molecule type" value="Genomic_DNA"/>
</dbReference>
<protein>
    <submittedName>
        <fullName evidence="3">Uncharacterized protein</fullName>
    </submittedName>
</protein>
<name>A0AA40A7B4_9PEZI</name>
<comment type="caution">
    <text evidence="3">The sequence shown here is derived from an EMBL/GenBank/DDBJ whole genome shotgun (WGS) entry which is preliminary data.</text>
</comment>
<proteinExistence type="predicted"/>
<feature type="coiled-coil region" evidence="1">
    <location>
        <begin position="392"/>
        <end position="420"/>
    </location>
</feature>
<dbReference type="InterPro" id="IPR027796">
    <property type="entry name" value="OTT_1508_deam-like"/>
</dbReference>
<sequence length="448" mass="51097">MMPSATSRATDTDSALLQRQLKRFYNVAFLLFGLKEFFPQKPIPPNHASDDETIVTRLDDDVELYKCFVNKIAQICDIKHGGDTPGQLASVRKFLSDDIFKVLHGMTDEELKNETKVKEISSLLLLKIIAGSRWRIYKYIKDLVANAESCIGSCAMDSSPEVVQESHLLLQTLQEAHTSAFKTFLRHKASNDERHNTASPWSDTRHAIGRLHSYTIAVRVIIEARKKWPDLFDSPEIITFPSADKVEAPFTIKERMCTGKDLLNRLTTDPEVHQDYEDLLPHLQTIDFDNRLKNEIKDPEWKTTVHAEVILLSNLRRESLSPEDGPTRFFMEDKFGKYIGCSKPTCLLCDYYFDSFPIRVDRRKGHGNFYHKWRVADIQGPPAGAMVIDPVVEKLKADRKETIEEMIKKLRKEVTSVLVERRGLRGSRYDSRHTPSDPFGSVATAGGV</sequence>